<keyword evidence="9 11" id="KW-0704">Schiff base</keyword>
<dbReference type="PROSITE" id="PS01054">
    <property type="entry name" value="TRANSALDOLASE_1"/>
    <property type="match status" value="1"/>
</dbReference>
<dbReference type="NCBIfam" id="NF002881">
    <property type="entry name" value="PRK03343.1"/>
    <property type="match status" value="1"/>
</dbReference>
<evidence type="ECO:0000256" key="5">
    <source>
        <dbReference type="ARBA" id="ARBA00013151"/>
    </source>
</evidence>
<reference evidence="13" key="1">
    <citation type="submission" date="2024-01" db="EMBL/GenBank/DDBJ databases">
        <title>First draft genome sequence data of TA4-1, the type strain of Gram-positive actinobacterium Streptomyces chiangmaiensis.</title>
        <authorList>
            <person name="Yasawong M."/>
            <person name="Nantapong N."/>
        </authorList>
    </citation>
    <scope>NUCLEOTIDE SEQUENCE</scope>
    <source>
        <strain evidence="13">TA4-1</strain>
    </source>
</reference>
<evidence type="ECO:0000256" key="6">
    <source>
        <dbReference type="ARBA" id="ARBA00022490"/>
    </source>
</evidence>
<gene>
    <name evidence="11 13" type="primary">tal</name>
    <name evidence="13" type="ORF">VXC91_45095</name>
</gene>
<dbReference type="HAMAP" id="MF_00493">
    <property type="entry name" value="Transaldolase_2"/>
    <property type="match status" value="1"/>
</dbReference>
<evidence type="ECO:0000256" key="11">
    <source>
        <dbReference type="HAMAP-Rule" id="MF_00493"/>
    </source>
</evidence>
<dbReference type="EMBL" id="JAYWVC010000515">
    <property type="protein sequence ID" value="MED7828818.1"/>
    <property type="molecule type" value="Genomic_DNA"/>
</dbReference>
<dbReference type="Gene3D" id="3.20.20.70">
    <property type="entry name" value="Aldolase class I"/>
    <property type="match status" value="1"/>
</dbReference>
<evidence type="ECO:0000313" key="14">
    <source>
        <dbReference type="Proteomes" id="UP001333996"/>
    </source>
</evidence>
<keyword evidence="12" id="KW-0175">Coiled coil</keyword>
<evidence type="ECO:0000313" key="13">
    <source>
        <dbReference type="EMBL" id="MED7828818.1"/>
    </source>
</evidence>
<keyword evidence="8 11" id="KW-0570">Pentose shunt</keyword>
<sequence length="376" mass="40789">MINALKCLSDAGVSVWLDTLSRSRIASGSLAELASKHYVVGVTTNPTIFNDAISNGPEYESQMSELAAREVTAGEAVRTITAADVRAAADVLRPAFLSSASGQDGRVSIEVDPRFAHDTVATVAEARHLAWLVDRPNIYIKIPATEAGLPAITEITAQGISVNVTLIFSVERYRLVADAYLSGLERARETGQDLSQISSVASFFVSRMDTEVDKRLDALGTPEARTLRGRAAVANARLAYKAFEEIFSGQRWEGLQQSGANKQRPLWASTGVKDSSYEPTKYVAGLIAPNTVSTMPEATLLAVEDRGLTGGDSVRNTYDQARADLDALERLGVSYEEVVQRLEDEGVAKFQESWNALLATTEAQLAPREHGRLERR</sequence>
<accession>A0ABU7FYA5</accession>
<dbReference type="SUPFAM" id="SSF51569">
    <property type="entry name" value="Aldolase"/>
    <property type="match status" value="1"/>
</dbReference>
<evidence type="ECO:0000256" key="10">
    <source>
        <dbReference type="ARBA" id="ARBA00048810"/>
    </source>
</evidence>
<dbReference type="CDD" id="cd00955">
    <property type="entry name" value="Transaldolase_like"/>
    <property type="match status" value="1"/>
</dbReference>
<dbReference type="GO" id="GO:0004801">
    <property type="term" value="F:transaldolase activity"/>
    <property type="evidence" value="ECO:0007669"/>
    <property type="project" value="UniProtKB-EC"/>
</dbReference>
<evidence type="ECO:0000256" key="4">
    <source>
        <dbReference type="ARBA" id="ARBA00008426"/>
    </source>
</evidence>
<organism evidence="13 14">
    <name type="scientific">Streptomyces chiangmaiensis</name>
    <dbReference type="NCBI Taxonomy" id="766497"/>
    <lineage>
        <taxon>Bacteria</taxon>
        <taxon>Bacillati</taxon>
        <taxon>Actinomycetota</taxon>
        <taxon>Actinomycetes</taxon>
        <taxon>Kitasatosporales</taxon>
        <taxon>Streptomycetaceae</taxon>
        <taxon>Streptomyces</taxon>
    </lineage>
</organism>
<feature type="active site" description="Schiff-base intermediate with substrate" evidence="11">
    <location>
        <position position="141"/>
    </location>
</feature>
<comment type="caution">
    <text evidence="13">The sequence shown here is derived from an EMBL/GenBank/DDBJ whole genome shotgun (WGS) entry which is preliminary data.</text>
</comment>
<proteinExistence type="inferred from homology"/>
<evidence type="ECO:0000256" key="1">
    <source>
        <dbReference type="ARBA" id="ARBA00003518"/>
    </source>
</evidence>
<comment type="similarity">
    <text evidence="4 11">Belongs to the transaldolase family. Type 2 subfamily.</text>
</comment>
<dbReference type="InterPro" id="IPR013785">
    <property type="entry name" value="Aldolase_TIM"/>
</dbReference>
<evidence type="ECO:0000256" key="7">
    <source>
        <dbReference type="ARBA" id="ARBA00022679"/>
    </source>
</evidence>
<comment type="subcellular location">
    <subcellularLocation>
        <location evidence="2 11">Cytoplasm</location>
    </subcellularLocation>
</comment>
<dbReference type="InterPro" id="IPR004732">
    <property type="entry name" value="Transaldolase_2"/>
</dbReference>
<dbReference type="PROSITE" id="PS00958">
    <property type="entry name" value="TRANSALDOLASE_2"/>
    <property type="match status" value="1"/>
</dbReference>
<comment type="pathway">
    <text evidence="3 11">Carbohydrate degradation; pentose phosphate pathway; D-glyceraldehyde 3-phosphate and beta-D-fructose 6-phosphate from D-ribose 5-phosphate and D-xylulose 5-phosphate (non-oxidative stage): step 2/3.</text>
</comment>
<dbReference type="InterPro" id="IPR018225">
    <property type="entry name" value="Transaldolase_AS"/>
</dbReference>
<comment type="function">
    <text evidence="1 11">Transaldolase is important for the balance of metabolites in the pentose-phosphate pathway.</text>
</comment>
<keyword evidence="7 11" id="KW-0808">Transferase</keyword>
<protein>
    <recommendedName>
        <fullName evidence="5 11">Transaldolase</fullName>
        <ecNumber evidence="5 11">2.2.1.2</ecNumber>
    </recommendedName>
</protein>
<dbReference type="Pfam" id="PF00923">
    <property type="entry name" value="TAL_FSA"/>
    <property type="match status" value="1"/>
</dbReference>
<dbReference type="RefSeq" id="WP_329513127.1">
    <property type="nucleotide sequence ID" value="NZ_BAAAYZ010000035.1"/>
</dbReference>
<dbReference type="PIRSF" id="PIRSF036915">
    <property type="entry name" value="Trnald_Bac_Plnt"/>
    <property type="match status" value="1"/>
</dbReference>
<dbReference type="EC" id="2.2.1.2" evidence="5 11"/>
<feature type="coiled-coil region" evidence="12">
    <location>
        <begin position="311"/>
        <end position="345"/>
    </location>
</feature>
<dbReference type="Proteomes" id="UP001333996">
    <property type="component" value="Unassembled WGS sequence"/>
</dbReference>
<evidence type="ECO:0000256" key="8">
    <source>
        <dbReference type="ARBA" id="ARBA00023126"/>
    </source>
</evidence>
<name>A0ABU7FYA5_9ACTN</name>
<dbReference type="NCBIfam" id="TIGR00876">
    <property type="entry name" value="tal_mycobact"/>
    <property type="match status" value="1"/>
</dbReference>
<evidence type="ECO:0000256" key="2">
    <source>
        <dbReference type="ARBA" id="ARBA00004496"/>
    </source>
</evidence>
<dbReference type="InterPro" id="IPR001585">
    <property type="entry name" value="TAL/FSA"/>
</dbReference>
<keyword evidence="6 11" id="KW-0963">Cytoplasm</keyword>
<comment type="catalytic activity">
    <reaction evidence="10 11">
        <text>D-sedoheptulose 7-phosphate + D-glyceraldehyde 3-phosphate = D-erythrose 4-phosphate + beta-D-fructose 6-phosphate</text>
        <dbReference type="Rhea" id="RHEA:17053"/>
        <dbReference type="ChEBI" id="CHEBI:16897"/>
        <dbReference type="ChEBI" id="CHEBI:57483"/>
        <dbReference type="ChEBI" id="CHEBI:57634"/>
        <dbReference type="ChEBI" id="CHEBI:59776"/>
        <dbReference type="EC" id="2.2.1.2"/>
    </reaction>
</comment>
<dbReference type="PANTHER" id="PTHR10683">
    <property type="entry name" value="TRANSALDOLASE"/>
    <property type="match status" value="1"/>
</dbReference>
<dbReference type="PANTHER" id="PTHR10683:SF31">
    <property type="entry name" value="TRANSALDOLASE"/>
    <property type="match status" value="1"/>
</dbReference>
<evidence type="ECO:0000256" key="12">
    <source>
        <dbReference type="SAM" id="Coils"/>
    </source>
</evidence>
<keyword evidence="14" id="KW-1185">Reference proteome</keyword>
<evidence type="ECO:0000256" key="9">
    <source>
        <dbReference type="ARBA" id="ARBA00023270"/>
    </source>
</evidence>
<evidence type="ECO:0000256" key="3">
    <source>
        <dbReference type="ARBA" id="ARBA00004857"/>
    </source>
</evidence>